<keyword evidence="2" id="KW-0378">Hydrolase</keyword>
<accession>A0A5J5IP36</accession>
<dbReference type="Gene3D" id="3.60.15.10">
    <property type="entry name" value="Ribonuclease Z/Hydroxyacylglutathione hydrolase-like"/>
    <property type="match status" value="1"/>
</dbReference>
<gene>
    <name evidence="2" type="ORF">FW778_07115</name>
</gene>
<comment type="caution">
    <text evidence="2">The sequence shown here is derived from an EMBL/GenBank/DDBJ whole genome shotgun (WGS) entry which is preliminary data.</text>
</comment>
<dbReference type="PANTHER" id="PTHR47619">
    <property type="entry name" value="METALLO-HYDROLASE YYCJ-RELATED"/>
    <property type="match status" value="1"/>
</dbReference>
<dbReference type="Pfam" id="PF12706">
    <property type="entry name" value="Lactamase_B_2"/>
    <property type="match status" value="1"/>
</dbReference>
<feature type="domain" description="Metallo-beta-lactamase" evidence="1">
    <location>
        <begin position="13"/>
        <end position="179"/>
    </location>
</feature>
<dbReference type="GO" id="GO:0016787">
    <property type="term" value="F:hydrolase activity"/>
    <property type="evidence" value="ECO:0007669"/>
    <property type="project" value="UniProtKB-KW"/>
</dbReference>
<dbReference type="InterPro" id="IPR036866">
    <property type="entry name" value="RibonucZ/Hydroxyglut_hydro"/>
</dbReference>
<dbReference type="EMBL" id="VYQF01000001">
    <property type="protein sequence ID" value="KAA9042288.1"/>
    <property type="molecule type" value="Genomic_DNA"/>
</dbReference>
<dbReference type="SUPFAM" id="SSF56281">
    <property type="entry name" value="Metallo-hydrolase/oxidoreductase"/>
    <property type="match status" value="1"/>
</dbReference>
<dbReference type="AlphaFoldDB" id="A0A5J5IP36"/>
<protein>
    <submittedName>
        <fullName evidence="2">MBL fold metallo-hydrolase</fullName>
    </submittedName>
</protein>
<keyword evidence="3" id="KW-1185">Reference proteome</keyword>
<evidence type="ECO:0000259" key="1">
    <source>
        <dbReference type="SMART" id="SM00849"/>
    </source>
</evidence>
<dbReference type="InterPro" id="IPR052533">
    <property type="entry name" value="WalJ/YycJ-like"/>
</dbReference>
<dbReference type="SMART" id="SM00849">
    <property type="entry name" value="Lactamase_B"/>
    <property type="match status" value="1"/>
</dbReference>
<dbReference type="Proteomes" id="UP000326903">
    <property type="component" value="Unassembled WGS sequence"/>
</dbReference>
<name>A0A5J5IP36_9BACT</name>
<dbReference type="RefSeq" id="WP_150414417.1">
    <property type="nucleotide sequence ID" value="NZ_VYQF01000001.1"/>
</dbReference>
<evidence type="ECO:0000313" key="3">
    <source>
        <dbReference type="Proteomes" id="UP000326903"/>
    </source>
</evidence>
<sequence>MSLYVTSLNSGSNGNCYYVGTENEAVLIDAGISCREVEKRMKRLNLSMKKVKAVFVSHEHSDHIKGVEVLSKKYQVPVYITAATLLNAGLTLEKHLIMTFSQHKFITIGSITITPFPKFHDATDPNSFIVDCNKIKVGIFTDIGSTCENVIKHFQYCHAAFLEANYDEKMLNDGNYPYHLKKRISGGMGHLSNTEALDLFRKHKPPFMSHLFLSHLSKNNNDPQLVKDLFNTNADGVEIIIASRYEETKVYHIQNLKNIQSKPKPLRITPKQLAFSFA</sequence>
<dbReference type="PANTHER" id="PTHR47619:SF1">
    <property type="entry name" value="EXODEOXYRIBONUCLEASE WALJ"/>
    <property type="match status" value="1"/>
</dbReference>
<reference evidence="2 3" key="1">
    <citation type="submission" date="2019-09" db="EMBL/GenBank/DDBJ databases">
        <title>Draft genome sequence of Ginsengibacter sp. BR5-29.</title>
        <authorList>
            <person name="Im W.-T."/>
        </authorList>
    </citation>
    <scope>NUCLEOTIDE SEQUENCE [LARGE SCALE GENOMIC DNA]</scope>
    <source>
        <strain evidence="2 3">BR5-29</strain>
    </source>
</reference>
<proteinExistence type="predicted"/>
<dbReference type="InterPro" id="IPR001279">
    <property type="entry name" value="Metallo-B-lactamas"/>
</dbReference>
<evidence type="ECO:0000313" key="2">
    <source>
        <dbReference type="EMBL" id="KAA9042288.1"/>
    </source>
</evidence>
<organism evidence="2 3">
    <name type="scientific">Ginsengibacter hankyongi</name>
    <dbReference type="NCBI Taxonomy" id="2607284"/>
    <lineage>
        <taxon>Bacteria</taxon>
        <taxon>Pseudomonadati</taxon>
        <taxon>Bacteroidota</taxon>
        <taxon>Chitinophagia</taxon>
        <taxon>Chitinophagales</taxon>
        <taxon>Chitinophagaceae</taxon>
        <taxon>Ginsengibacter</taxon>
    </lineage>
</organism>